<dbReference type="Pfam" id="PF02720">
    <property type="entry name" value="DUF222"/>
    <property type="match status" value="1"/>
</dbReference>
<evidence type="ECO:0000256" key="1">
    <source>
        <dbReference type="SAM" id="MobiDB-lite"/>
    </source>
</evidence>
<gene>
    <name evidence="3" type="ORF">GCM10009754_66630</name>
</gene>
<proteinExistence type="predicted"/>
<dbReference type="InterPro" id="IPR003870">
    <property type="entry name" value="DUF222"/>
</dbReference>
<organism evidence="3 4">
    <name type="scientific">Amycolatopsis minnesotensis</name>
    <dbReference type="NCBI Taxonomy" id="337894"/>
    <lineage>
        <taxon>Bacteria</taxon>
        <taxon>Bacillati</taxon>
        <taxon>Actinomycetota</taxon>
        <taxon>Actinomycetes</taxon>
        <taxon>Pseudonocardiales</taxon>
        <taxon>Pseudonocardiaceae</taxon>
        <taxon>Amycolatopsis</taxon>
    </lineage>
</organism>
<dbReference type="RefSeq" id="WP_344428174.1">
    <property type="nucleotide sequence ID" value="NZ_BAAANN010000033.1"/>
</dbReference>
<evidence type="ECO:0000313" key="4">
    <source>
        <dbReference type="Proteomes" id="UP001501116"/>
    </source>
</evidence>
<dbReference type="EMBL" id="BAAANN010000033">
    <property type="protein sequence ID" value="GAA1980667.1"/>
    <property type="molecule type" value="Genomic_DNA"/>
</dbReference>
<comment type="caution">
    <text evidence="3">The sequence shown here is derived from an EMBL/GenBank/DDBJ whole genome shotgun (WGS) entry which is preliminary data.</text>
</comment>
<keyword evidence="4" id="KW-1185">Reference proteome</keyword>
<evidence type="ECO:0000313" key="3">
    <source>
        <dbReference type="EMBL" id="GAA1980667.1"/>
    </source>
</evidence>
<evidence type="ECO:0000259" key="2">
    <source>
        <dbReference type="Pfam" id="PF02720"/>
    </source>
</evidence>
<dbReference type="Proteomes" id="UP001501116">
    <property type="component" value="Unassembled WGS sequence"/>
</dbReference>
<reference evidence="4" key="1">
    <citation type="journal article" date="2019" name="Int. J. Syst. Evol. Microbiol.">
        <title>The Global Catalogue of Microorganisms (GCM) 10K type strain sequencing project: providing services to taxonomists for standard genome sequencing and annotation.</title>
        <authorList>
            <consortium name="The Broad Institute Genomics Platform"/>
            <consortium name="The Broad Institute Genome Sequencing Center for Infectious Disease"/>
            <person name="Wu L."/>
            <person name="Ma J."/>
        </authorList>
    </citation>
    <scope>NUCLEOTIDE SEQUENCE [LARGE SCALE GENOMIC DNA]</scope>
    <source>
        <strain evidence="4">JCM 14545</strain>
    </source>
</reference>
<accession>A0ABP5DM21</accession>
<name>A0ABP5DM21_9PSEU</name>
<feature type="compositionally biased region" description="Low complexity" evidence="1">
    <location>
        <begin position="306"/>
        <end position="317"/>
    </location>
</feature>
<feature type="domain" description="DUF222" evidence="2">
    <location>
        <begin position="15"/>
        <end position="265"/>
    </location>
</feature>
<sequence length="327" mass="35584">MTESGVDREDTAVAEALRRCVTETNQVHARALRLLAKFVESEQDQGTPIEAARILGVTEREANRKIALAQALLSYLPKTLEALDKGEISEEKAMAVFTATQCLTEPKAQEVDSVIVTKFPGRNLSTLRRAVNVVVAKADAAAHAERSRKARTESMMKISHGANGTSTLRVRLPAEEAMALYSTCDRVAQDLKSQGDTRPVSQLRAQTLVTRCLDGEDRDGVVKADVLVHIDQSTLEGERDDPAHLVGYGPIAAAVGREISASPHATQRTTADPRPSTERVLHRRTPANPQETGRSARIRLHPPVPSQRNRSSSNSPRGTAADSRNRP</sequence>
<protein>
    <recommendedName>
        <fullName evidence="2">DUF222 domain-containing protein</fullName>
    </recommendedName>
</protein>
<feature type="region of interest" description="Disordered" evidence="1">
    <location>
        <begin position="260"/>
        <end position="327"/>
    </location>
</feature>